<name>I7A165_MELRP</name>
<evidence type="ECO:0000256" key="7">
    <source>
        <dbReference type="SAM" id="Phobius"/>
    </source>
</evidence>
<keyword evidence="6 7" id="KW-0472">Membrane</keyword>
<protein>
    <submittedName>
        <fullName evidence="9">Rhomboid family protein</fullName>
    </submittedName>
</protein>
<dbReference type="PANTHER" id="PTHR43066">
    <property type="entry name" value="RHOMBOID-RELATED PROTEIN"/>
    <property type="match status" value="1"/>
</dbReference>
<keyword evidence="10" id="KW-1185">Reference proteome</keyword>
<dbReference type="HOGENOM" id="CLU_055068_5_1_10"/>
<evidence type="ECO:0000256" key="3">
    <source>
        <dbReference type="ARBA" id="ARBA00022519"/>
    </source>
</evidence>
<dbReference type="STRING" id="1191523.MROS_0478"/>
<gene>
    <name evidence="9" type="ordered locus">MROS_0478</name>
</gene>
<feature type="transmembrane region" description="Helical" evidence="7">
    <location>
        <begin position="100"/>
        <end position="118"/>
    </location>
</feature>
<keyword evidence="5 7" id="KW-1133">Transmembrane helix</keyword>
<dbReference type="PATRIC" id="fig|1191523.3.peg.498"/>
<feature type="domain" description="Peptidase S54 rhomboid" evidence="8">
    <location>
        <begin position="61"/>
        <end position="215"/>
    </location>
</feature>
<dbReference type="PANTHER" id="PTHR43066:SF26">
    <property type="entry name" value="RHOMBOID PROTEASE GLPG"/>
    <property type="match status" value="1"/>
</dbReference>
<dbReference type="FunFam" id="1.20.1540.10:FF:000027">
    <property type="entry name" value="Rhomboid family intramembrane serine protease"/>
    <property type="match status" value="1"/>
</dbReference>
<feature type="transmembrane region" description="Helical" evidence="7">
    <location>
        <begin position="12"/>
        <end position="34"/>
    </location>
</feature>
<feature type="transmembrane region" description="Helical" evidence="7">
    <location>
        <begin position="68"/>
        <end position="88"/>
    </location>
</feature>
<feature type="transmembrane region" description="Helical" evidence="7">
    <location>
        <begin position="124"/>
        <end position="143"/>
    </location>
</feature>
<keyword evidence="4 7" id="KW-0812">Transmembrane</keyword>
<dbReference type="InterPro" id="IPR035952">
    <property type="entry name" value="Rhomboid-like_sf"/>
</dbReference>
<dbReference type="GO" id="GO:0004252">
    <property type="term" value="F:serine-type endopeptidase activity"/>
    <property type="evidence" value="ECO:0007669"/>
    <property type="project" value="InterPro"/>
</dbReference>
<evidence type="ECO:0000313" key="9">
    <source>
        <dbReference type="EMBL" id="AFN73721.1"/>
    </source>
</evidence>
<dbReference type="Proteomes" id="UP000009011">
    <property type="component" value="Chromosome"/>
</dbReference>
<dbReference type="OrthoDB" id="9778341at2"/>
<dbReference type="InterPro" id="IPR022764">
    <property type="entry name" value="Peptidase_S54_rhomboid_dom"/>
</dbReference>
<feature type="transmembrane region" description="Helical" evidence="7">
    <location>
        <begin position="155"/>
        <end position="175"/>
    </location>
</feature>
<feature type="transmembrane region" description="Helical" evidence="7">
    <location>
        <begin position="195"/>
        <end position="215"/>
    </location>
</feature>
<keyword evidence="3" id="KW-0997">Cell inner membrane</keyword>
<dbReference type="EMBL" id="CP003557">
    <property type="protein sequence ID" value="AFN73721.1"/>
    <property type="molecule type" value="Genomic_DNA"/>
</dbReference>
<sequence length="231" mass="26178">MIPISDNIPSRHFPVINWTLIALNIIIFFFTLSLGKDAEIFVKLFGVVPYRFINDFDIYEISTIYTSMFLHGGWAHIFSNMLALYIFGDNVEDRLGSFRYLIFYLLTGTAAALLHIYLNQDSVIPTVGASGAISGVMAAYIFLYPRAKVITLFPILFIPFFIDIPALVYTGVWFITQFFSGLLSIVSNTAAFGGVAYWAHVGGFVAGAVLLPFMLRNRKKRRTYIDEFYPW</sequence>
<organism evidence="9 10">
    <name type="scientific">Melioribacter roseus (strain DSM 23840 / JCM 17771 / VKM B-2668 / P3M-2)</name>
    <dbReference type="NCBI Taxonomy" id="1191523"/>
    <lineage>
        <taxon>Bacteria</taxon>
        <taxon>Pseudomonadati</taxon>
        <taxon>Ignavibacteriota</taxon>
        <taxon>Ignavibacteria</taxon>
        <taxon>Ignavibacteriales</taxon>
        <taxon>Melioribacteraceae</taxon>
        <taxon>Melioribacter</taxon>
    </lineage>
</organism>
<keyword evidence="2" id="KW-1003">Cell membrane</keyword>
<evidence type="ECO:0000256" key="5">
    <source>
        <dbReference type="ARBA" id="ARBA00022989"/>
    </source>
</evidence>
<evidence type="ECO:0000256" key="2">
    <source>
        <dbReference type="ARBA" id="ARBA00022475"/>
    </source>
</evidence>
<evidence type="ECO:0000313" key="10">
    <source>
        <dbReference type="Proteomes" id="UP000009011"/>
    </source>
</evidence>
<accession>I7A165</accession>
<evidence type="ECO:0000256" key="4">
    <source>
        <dbReference type="ARBA" id="ARBA00022692"/>
    </source>
</evidence>
<evidence type="ECO:0000259" key="8">
    <source>
        <dbReference type="Pfam" id="PF01694"/>
    </source>
</evidence>
<evidence type="ECO:0000256" key="1">
    <source>
        <dbReference type="ARBA" id="ARBA00004141"/>
    </source>
</evidence>
<dbReference type="AlphaFoldDB" id="I7A165"/>
<dbReference type="SUPFAM" id="SSF144091">
    <property type="entry name" value="Rhomboid-like"/>
    <property type="match status" value="1"/>
</dbReference>
<dbReference type="Gene3D" id="1.20.1540.10">
    <property type="entry name" value="Rhomboid-like"/>
    <property type="match status" value="1"/>
</dbReference>
<evidence type="ECO:0000256" key="6">
    <source>
        <dbReference type="ARBA" id="ARBA00023136"/>
    </source>
</evidence>
<dbReference type="GO" id="GO:0016020">
    <property type="term" value="C:membrane"/>
    <property type="evidence" value="ECO:0007669"/>
    <property type="project" value="UniProtKB-SubCell"/>
</dbReference>
<dbReference type="eggNOG" id="COG0705">
    <property type="taxonomic scope" value="Bacteria"/>
</dbReference>
<comment type="subcellular location">
    <subcellularLocation>
        <location evidence="1">Membrane</location>
        <topology evidence="1">Multi-pass membrane protein</topology>
    </subcellularLocation>
</comment>
<reference evidence="9 10" key="1">
    <citation type="journal article" date="2013" name="PLoS ONE">
        <title>Genomic analysis of Melioribacter roseus, facultatively anaerobic organotrophic bacterium representing a novel deep lineage within Bacteriodetes/Chlorobi group.</title>
        <authorList>
            <person name="Kadnikov V.V."/>
            <person name="Mardanov A.V."/>
            <person name="Podosokorskaya O.A."/>
            <person name="Gavrilov S.N."/>
            <person name="Kublanov I.V."/>
            <person name="Beletsky A.V."/>
            <person name="Bonch-Osmolovskaya E.A."/>
            <person name="Ravin N.V."/>
        </authorList>
    </citation>
    <scope>NUCLEOTIDE SEQUENCE [LARGE SCALE GENOMIC DNA]</scope>
    <source>
        <strain evidence="10">JCM 17771 / P3M-2</strain>
    </source>
</reference>
<dbReference type="KEGG" id="mro:MROS_0478"/>
<proteinExistence type="predicted"/>
<dbReference type="RefSeq" id="WP_014855158.1">
    <property type="nucleotide sequence ID" value="NC_018178.1"/>
</dbReference>
<dbReference type="Pfam" id="PF01694">
    <property type="entry name" value="Rhomboid"/>
    <property type="match status" value="1"/>
</dbReference>